<proteinExistence type="predicted"/>
<dbReference type="AlphaFoldDB" id="A0AAD3SGF9"/>
<organism evidence="2 3">
    <name type="scientific">Nepenthes gracilis</name>
    <name type="common">Slender pitcher plant</name>
    <dbReference type="NCBI Taxonomy" id="150966"/>
    <lineage>
        <taxon>Eukaryota</taxon>
        <taxon>Viridiplantae</taxon>
        <taxon>Streptophyta</taxon>
        <taxon>Embryophyta</taxon>
        <taxon>Tracheophyta</taxon>
        <taxon>Spermatophyta</taxon>
        <taxon>Magnoliopsida</taxon>
        <taxon>eudicotyledons</taxon>
        <taxon>Gunneridae</taxon>
        <taxon>Pentapetalae</taxon>
        <taxon>Caryophyllales</taxon>
        <taxon>Nepenthaceae</taxon>
        <taxon>Nepenthes</taxon>
    </lineage>
</organism>
<reference evidence="2" key="1">
    <citation type="submission" date="2023-05" db="EMBL/GenBank/DDBJ databases">
        <title>Nepenthes gracilis genome sequencing.</title>
        <authorList>
            <person name="Fukushima K."/>
        </authorList>
    </citation>
    <scope>NUCLEOTIDE SEQUENCE</scope>
    <source>
        <strain evidence="2">SING2019-196</strain>
    </source>
</reference>
<evidence type="ECO:0000313" key="3">
    <source>
        <dbReference type="Proteomes" id="UP001279734"/>
    </source>
</evidence>
<accession>A0AAD3SGF9</accession>
<evidence type="ECO:0000256" key="1">
    <source>
        <dbReference type="SAM" id="MobiDB-lite"/>
    </source>
</evidence>
<sequence>MATVGKPKWHPPPLLTPRIFDLPWGIRGKQPTKDDAPKPLAASAADPDLRQSLKSKLGAFFDQGRRFSYSCPPEVLWKSGERRGRGRVVECDDEERENGGDNILEEKWRIEVDMLRAECKFLRMENEIAVKKSQRERAYFERTLKSAVQTLISGKKKFREGKSVNAVFEEEIGELATKLVELQRSPRLRDADLQNCCNFDKLASLLQRKLEKLSSSSNDRSILAIHSAKHGIARDFASNRKCSSFDVETLRREMEGLSKGKLLRKMKEEYRSLLSTTANYSVAGSASTSRRYDFPDTPSSLLWQPLQANFVFLICCEWSF</sequence>
<comment type="caution">
    <text evidence="2">The sequence shown here is derived from an EMBL/GenBank/DDBJ whole genome shotgun (WGS) entry which is preliminary data.</text>
</comment>
<dbReference type="Proteomes" id="UP001279734">
    <property type="component" value="Unassembled WGS sequence"/>
</dbReference>
<gene>
    <name evidence="2" type="ORF">Nepgr_012156</name>
</gene>
<dbReference type="EMBL" id="BSYO01000010">
    <property type="protein sequence ID" value="GMH10315.1"/>
    <property type="molecule type" value="Genomic_DNA"/>
</dbReference>
<protein>
    <submittedName>
        <fullName evidence="2">Uncharacterized protein</fullName>
    </submittedName>
</protein>
<dbReference type="PANTHER" id="PTHR35468:SF1">
    <property type="entry name" value="MYOSIN-LIKE PROTEIN"/>
    <property type="match status" value="1"/>
</dbReference>
<feature type="region of interest" description="Disordered" evidence="1">
    <location>
        <begin position="25"/>
        <end position="47"/>
    </location>
</feature>
<keyword evidence="3" id="KW-1185">Reference proteome</keyword>
<dbReference type="PANTHER" id="PTHR35468">
    <property type="entry name" value="MYOSIN-LIKE PROTEIN"/>
    <property type="match status" value="1"/>
</dbReference>
<name>A0AAD3SGF9_NEPGR</name>
<evidence type="ECO:0000313" key="2">
    <source>
        <dbReference type="EMBL" id="GMH10315.1"/>
    </source>
</evidence>